<dbReference type="GO" id="GO:0006526">
    <property type="term" value="P:L-arginine biosynthetic process"/>
    <property type="evidence" value="ECO:0007669"/>
    <property type="project" value="UniProtKB-UniRule"/>
</dbReference>
<dbReference type="CDD" id="cd04301">
    <property type="entry name" value="NAT_SF"/>
    <property type="match status" value="1"/>
</dbReference>
<dbReference type="UniPathway" id="UPA00068">
    <property type="reaction ID" value="UER00106"/>
</dbReference>
<dbReference type="InterPro" id="IPR001048">
    <property type="entry name" value="Asp/Glu/Uridylate_kinase"/>
</dbReference>
<keyword evidence="6 8" id="KW-0012">Acyltransferase</keyword>
<dbReference type="InterPro" id="IPR016181">
    <property type="entry name" value="Acyl_CoA_acyltransferase"/>
</dbReference>
<proteinExistence type="inferred from homology"/>
<evidence type="ECO:0000256" key="7">
    <source>
        <dbReference type="ARBA" id="ARBA00048372"/>
    </source>
</evidence>
<keyword evidence="5 8" id="KW-0808">Transferase</keyword>
<dbReference type="Pfam" id="PF00583">
    <property type="entry name" value="Acetyltransf_1"/>
    <property type="match status" value="1"/>
</dbReference>
<keyword evidence="8" id="KW-0963">Cytoplasm</keyword>
<sequence length="444" mass="49182">MDKQALDPYVSWFRSSSPYINAHRGRTFVILLEGGAFLEPEFNDIISDLALLNALGVRLVIVFGARPQVEAAFVRAGIDIQRINAQGPTWIADANMMQCIHQCVGAMRIELEGRFSLGLPNSPMHGAALKVISGNLVMAKPLGVREGIDFQYSGEVRRVETQAISAYLDQGAMVILPPLGYSATGEVFDLNAEEIATAAAIGLQADKLICLGPQKGLVNSQGQLVRELAPAQAEHWLQEDPAHQVDASLQRQIQAACHACRQGVARTHLLDYRTQGALLKELFTRDGVGTLITDQGYEQLRNACIQDVAGLLALIQPFEEKGILVRRSRERLESEIEHFSVIERDGMIIGCAALYTFAESAYAELACIVVDTRYRGRIRGDRLLAHTEKRARAAGVRHLFALTTHTAHWFLEHGFILGQLQDLPPTRQELYNWQRNSKILIKTL</sequence>
<dbReference type="GO" id="GO:0005737">
    <property type="term" value="C:cytoplasm"/>
    <property type="evidence" value="ECO:0007669"/>
    <property type="project" value="UniProtKB-SubCell"/>
</dbReference>
<protein>
    <recommendedName>
        <fullName evidence="8">Amino-acid acetyltransferase</fullName>
        <ecNumber evidence="8">2.3.1.1</ecNumber>
    </recommendedName>
    <alternativeName>
        <fullName evidence="8">N-acetylglutamate synthase</fullName>
        <shortName evidence="8">AGS</shortName>
        <shortName evidence="8">NAGS</shortName>
    </alternativeName>
</protein>
<dbReference type="EMBL" id="FNYH01000010">
    <property type="protein sequence ID" value="SEI79721.1"/>
    <property type="molecule type" value="Genomic_DNA"/>
</dbReference>
<evidence type="ECO:0000256" key="6">
    <source>
        <dbReference type="ARBA" id="ARBA00023315"/>
    </source>
</evidence>
<dbReference type="AlphaFoldDB" id="A0A1H6TI85"/>
<evidence type="ECO:0000313" key="11">
    <source>
        <dbReference type="Proteomes" id="UP000242999"/>
    </source>
</evidence>
<evidence type="ECO:0000259" key="9">
    <source>
        <dbReference type="PROSITE" id="PS51186"/>
    </source>
</evidence>
<dbReference type="PANTHER" id="PTHR30602:SF12">
    <property type="entry name" value="AMINO-ACID ACETYLTRANSFERASE NAGS1, CHLOROPLASTIC-RELATED"/>
    <property type="match status" value="1"/>
</dbReference>
<name>A0A1H6TI85_9GAMM</name>
<dbReference type="SUPFAM" id="SSF55729">
    <property type="entry name" value="Acyl-CoA N-acyltransferases (Nat)"/>
    <property type="match status" value="1"/>
</dbReference>
<dbReference type="PROSITE" id="PS51186">
    <property type="entry name" value="GNAT"/>
    <property type="match status" value="1"/>
</dbReference>
<dbReference type="EC" id="2.3.1.1" evidence="8"/>
<dbReference type="Gene3D" id="3.40.1160.10">
    <property type="entry name" value="Acetylglutamate kinase-like"/>
    <property type="match status" value="1"/>
</dbReference>
<dbReference type="GO" id="GO:0004042">
    <property type="term" value="F:L-glutamate N-acetyltransferase activity"/>
    <property type="evidence" value="ECO:0007669"/>
    <property type="project" value="UniProtKB-UniRule"/>
</dbReference>
<dbReference type="HAMAP" id="MF_01105">
    <property type="entry name" value="N_acetyl_glu_synth"/>
    <property type="match status" value="1"/>
</dbReference>
<dbReference type="RefSeq" id="WP_093311218.1">
    <property type="nucleotide sequence ID" value="NZ_FNYH01000010.1"/>
</dbReference>
<evidence type="ECO:0000256" key="4">
    <source>
        <dbReference type="ARBA" id="ARBA00022605"/>
    </source>
</evidence>
<organism evidence="10 11">
    <name type="scientific">Allopseudospirillum japonicum</name>
    <dbReference type="NCBI Taxonomy" id="64971"/>
    <lineage>
        <taxon>Bacteria</taxon>
        <taxon>Pseudomonadati</taxon>
        <taxon>Pseudomonadota</taxon>
        <taxon>Gammaproteobacteria</taxon>
        <taxon>Oceanospirillales</taxon>
        <taxon>Oceanospirillaceae</taxon>
        <taxon>Allopseudospirillum</taxon>
    </lineage>
</organism>
<accession>A0A1H6TI85</accession>
<gene>
    <name evidence="8" type="primary">argA</name>
    <name evidence="10" type="ORF">SAMN05421831_110108</name>
</gene>
<evidence type="ECO:0000256" key="1">
    <source>
        <dbReference type="ARBA" id="ARBA00004925"/>
    </source>
</evidence>
<keyword evidence="11" id="KW-1185">Reference proteome</keyword>
<dbReference type="NCBIfam" id="NF003641">
    <property type="entry name" value="PRK05279.1"/>
    <property type="match status" value="1"/>
</dbReference>
<dbReference type="InterPro" id="IPR033719">
    <property type="entry name" value="NAGS_kin"/>
</dbReference>
<dbReference type="InterPro" id="IPR010167">
    <property type="entry name" value="NH2A_AcTrfase"/>
</dbReference>
<evidence type="ECO:0000313" key="10">
    <source>
        <dbReference type="EMBL" id="SEI79721.1"/>
    </source>
</evidence>
<evidence type="ECO:0000256" key="2">
    <source>
        <dbReference type="ARBA" id="ARBA00009145"/>
    </source>
</evidence>
<comment type="subcellular location">
    <subcellularLocation>
        <location evidence="8">Cytoplasm</location>
    </subcellularLocation>
</comment>
<dbReference type="InterPro" id="IPR000182">
    <property type="entry name" value="GNAT_dom"/>
</dbReference>
<comment type="similarity">
    <text evidence="2 8">Belongs to the acetyltransferase family. ArgA subfamily.</text>
</comment>
<dbReference type="PIRSF" id="PIRSF000423">
    <property type="entry name" value="ArgA"/>
    <property type="match status" value="1"/>
</dbReference>
<evidence type="ECO:0000256" key="8">
    <source>
        <dbReference type="HAMAP-Rule" id="MF_01105"/>
    </source>
</evidence>
<comment type="catalytic activity">
    <reaction evidence="7 8">
        <text>L-glutamate + acetyl-CoA = N-acetyl-L-glutamate + CoA + H(+)</text>
        <dbReference type="Rhea" id="RHEA:24292"/>
        <dbReference type="ChEBI" id="CHEBI:15378"/>
        <dbReference type="ChEBI" id="CHEBI:29985"/>
        <dbReference type="ChEBI" id="CHEBI:44337"/>
        <dbReference type="ChEBI" id="CHEBI:57287"/>
        <dbReference type="ChEBI" id="CHEBI:57288"/>
        <dbReference type="EC" id="2.3.1.1"/>
    </reaction>
</comment>
<keyword evidence="4 8" id="KW-0028">Amino-acid biosynthesis</keyword>
<dbReference type="STRING" id="64971.SAMN05421831_110108"/>
<dbReference type="Pfam" id="PF00696">
    <property type="entry name" value="AA_kinase"/>
    <property type="match status" value="1"/>
</dbReference>
<dbReference type="Proteomes" id="UP000242999">
    <property type="component" value="Unassembled WGS sequence"/>
</dbReference>
<comment type="pathway">
    <text evidence="1 8">Amino-acid biosynthesis; L-arginine biosynthesis; N(2)-acetyl-L-ornithine from L-glutamate: step 1/4.</text>
</comment>
<dbReference type="SUPFAM" id="SSF53633">
    <property type="entry name" value="Carbamate kinase-like"/>
    <property type="match status" value="1"/>
</dbReference>
<reference evidence="11" key="1">
    <citation type="submission" date="2016-10" db="EMBL/GenBank/DDBJ databases">
        <authorList>
            <person name="Varghese N."/>
            <person name="Submissions S."/>
        </authorList>
    </citation>
    <scope>NUCLEOTIDE SEQUENCE [LARGE SCALE GENOMIC DNA]</scope>
    <source>
        <strain evidence="11">DSM 7165</strain>
    </source>
</reference>
<dbReference type="OrthoDB" id="9802238at2"/>
<evidence type="ECO:0000256" key="3">
    <source>
        <dbReference type="ARBA" id="ARBA00022571"/>
    </source>
</evidence>
<dbReference type="PANTHER" id="PTHR30602">
    <property type="entry name" value="AMINO-ACID ACETYLTRANSFERASE"/>
    <property type="match status" value="1"/>
</dbReference>
<dbReference type="InterPro" id="IPR036393">
    <property type="entry name" value="AceGlu_kinase-like_sf"/>
</dbReference>
<feature type="domain" description="N-acetyltransferase" evidence="9">
    <location>
        <begin position="298"/>
        <end position="437"/>
    </location>
</feature>
<evidence type="ECO:0000256" key="5">
    <source>
        <dbReference type="ARBA" id="ARBA00022679"/>
    </source>
</evidence>
<keyword evidence="3 8" id="KW-0055">Arginine biosynthesis</keyword>
<dbReference type="Gene3D" id="3.40.630.30">
    <property type="match status" value="1"/>
</dbReference>
<dbReference type="NCBIfam" id="TIGR01890">
    <property type="entry name" value="N-Ac-Glu-synth"/>
    <property type="match status" value="1"/>
</dbReference>
<comment type="miscellaneous">
    <text evidence="8">In bacteria which possess the bifunctional enzyme ornithine acetyltransferase/N-acetylglutamate synthase (ArgJ), ArgA fulfills an anaplerotic role.</text>
</comment>
<dbReference type="CDD" id="cd04237">
    <property type="entry name" value="AAK_NAGS-ABP"/>
    <property type="match status" value="1"/>
</dbReference>